<evidence type="ECO:0000313" key="2">
    <source>
        <dbReference type="EMBL" id="WAI50555.1"/>
    </source>
</evidence>
<feature type="transmembrane region" description="Helical" evidence="1">
    <location>
        <begin position="168"/>
        <end position="196"/>
    </location>
</feature>
<dbReference type="EMBL" id="CP113432">
    <property type="protein sequence ID" value="WAI50555.1"/>
    <property type="molecule type" value="Genomic_DNA"/>
</dbReference>
<proteinExistence type="predicted"/>
<keyword evidence="1" id="KW-0472">Membrane</keyword>
<protein>
    <submittedName>
        <fullName evidence="2">Glucosyltransferase domain-containing protein</fullName>
    </submittedName>
</protein>
<feature type="transmembrane region" description="Helical" evidence="1">
    <location>
        <begin position="111"/>
        <end position="131"/>
    </location>
</feature>
<keyword evidence="3" id="KW-1185">Reference proteome</keyword>
<keyword evidence="1" id="KW-0812">Transmembrane</keyword>
<evidence type="ECO:0000256" key="1">
    <source>
        <dbReference type="SAM" id="Phobius"/>
    </source>
</evidence>
<feature type="transmembrane region" description="Helical" evidence="1">
    <location>
        <begin position="329"/>
        <end position="350"/>
    </location>
</feature>
<gene>
    <name evidence="2" type="ORF">OU419_04615</name>
</gene>
<feature type="transmembrane region" description="Helical" evidence="1">
    <location>
        <begin position="301"/>
        <end position="323"/>
    </location>
</feature>
<reference evidence="2" key="1">
    <citation type="submission" date="2022-11" db="EMBL/GenBank/DDBJ databases">
        <title>Pseudomonas triclosanedens sp. nov., a triclosan degrader isolated from activated sludge.</title>
        <authorList>
            <person name="Yin Y."/>
            <person name="Lu Z."/>
        </authorList>
    </citation>
    <scope>NUCLEOTIDE SEQUENCE</scope>
    <source>
        <strain evidence="2">ZM23</strain>
    </source>
</reference>
<organism evidence="2 3">
    <name type="scientific">Pseudomonas triclosanedens</name>
    <dbReference type="NCBI Taxonomy" id="2961893"/>
    <lineage>
        <taxon>Bacteria</taxon>
        <taxon>Pseudomonadati</taxon>
        <taxon>Pseudomonadota</taxon>
        <taxon>Gammaproteobacteria</taxon>
        <taxon>Pseudomonadales</taxon>
        <taxon>Pseudomonadaceae</taxon>
        <taxon>Pseudomonas</taxon>
    </lineage>
</organism>
<feature type="transmembrane region" description="Helical" evidence="1">
    <location>
        <begin position="80"/>
        <end position="104"/>
    </location>
</feature>
<feature type="transmembrane region" description="Helical" evidence="1">
    <location>
        <begin position="137"/>
        <end position="156"/>
    </location>
</feature>
<accession>A0ABY7A0Y5</accession>
<name>A0ABY7A0Y5_9PSED</name>
<dbReference type="Proteomes" id="UP001163624">
    <property type="component" value="Chromosome"/>
</dbReference>
<dbReference type="Pfam" id="PF14264">
    <property type="entry name" value="Glucos_trans_II"/>
    <property type="match status" value="1"/>
</dbReference>
<sequence>MYATPTNQPTSDELTRRVFACTLLATLASKGFALFPALTPDDYLLTYDEAGEAMYLSQGRYTEALLQRLTHLMGLHWSDIYFPNTALLLLAYAILASLAAISLCPNPRSPAIPCLGGALIACHPFFAALLAFREAALNTLCCVLLLIGFLGGWLRLLEDQRQWRTHLLSALALIGALGCYQPAISIALCITLPILVQRAFIETNRPLQEILRRWPLVLPLLFALLGYALLNAVLVPAGSDAGDPRAQIMPWSGLFTRTEQGFALLRKLLFDGTAIESGLLVKAQSALLVIGGLCVGRRRPVFALTLLAVYLLLQLLSILPLALTKVWWPVLRAASAAGFAVGLLAMLTLLNCGRAMRPLMVGWLFVCWGLAQHSAILLGDQWRLNRWDFGQALLITQAIHEQFPSIATPRVSLVAEGWRYPATLTSNMPDHGTSAFTVPWAIQGLLREASGQDMPFVYPSEADVARCAHSPHWPAPGSLSREDDVIHVCL</sequence>
<feature type="transmembrane region" description="Helical" evidence="1">
    <location>
        <begin position="216"/>
        <end position="235"/>
    </location>
</feature>
<evidence type="ECO:0000313" key="3">
    <source>
        <dbReference type="Proteomes" id="UP001163624"/>
    </source>
</evidence>
<dbReference type="InterPro" id="IPR025686">
    <property type="entry name" value="Glucos_trans_II"/>
</dbReference>
<keyword evidence="1" id="KW-1133">Transmembrane helix</keyword>
<dbReference type="RefSeq" id="WP_254471162.1">
    <property type="nucleotide sequence ID" value="NZ_CP113432.1"/>
</dbReference>